<dbReference type="AlphaFoldDB" id="A0A8S3E995"/>
<feature type="non-terminal residue" evidence="3">
    <location>
        <position position="65"/>
    </location>
</feature>
<feature type="region of interest" description="Disordered" evidence="1">
    <location>
        <begin position="18"/>
        <end position="65"/>
    </location>
</feature>
<sequence>MNSQSATTVNNIQYSIVQGTNLNSNGNEGRQQQQQQQQYHRPLFRGVDENSTKGTLNSYDEKENK</sequence>
<evidence type="ECO:0000313" key="4">
    <source>
        <dbReference type="Proteomes" id="UP000681720"/>
    </source>
</evidence>
<evidence type="ECO:0000256" key="1">
    <source>
        <dbReference type="SAM" id="MobiDB-lite"/>
    </source>
</evidence>
<evidence type="ECO:0000313" key="2">
    <source>
        <dbReference type="EMBL" id="CAF4887373.1"/>
    </source>
</evidence>
<dbReference type="EMBL" id="CAJOBH010163636">
    <property type="protein sequence ID" value="CAF4887373.1"/>
    <property type="molecule type" value="Genomic_DNA"/>
</dbReference>
<organism evidence="3 4">
    <name type="scientific">Rotaria magnacalcarata</name>
    <dbReference type="NCBI Taxonomy" id="392030"/>
    <lineage>
        <taxon>Eukaryota</taxon>
        <taxon>Metazoa</taxon>
        <taxon>Spiralia</taxon>
        <taxon>Gnathifera</taxon>
        <taxon>Rotifera</taxon>
        <taxon>Eurotatoria</taxon>
        <taxon>Bdelloidea</taxon>
        <taxon>Philodinida</taxon>
        <taxon>Philodinidae</taxon>
        <taxon>Rotaria</taxon>
    </lineage>
</organism>
<dbReference type="Proteomes" id="UP000681967">
    <property type="component" value="Unassembled WGS sequence"/>
</dbReference>
<accession>A0A8S3E995</accession>
<proteinExistence type="predicted"/>
<protein>
    <submittedName>
        <fullName evidence="3">Uncharacterized protein</fullName>
    </submittedName>
</protein>
<feature type="compositionally biased region" description="Polar residues" evidence="1">
    <location>
        <begin position="18"/>
        <end position="30"/>
    </location>
</feature>
<dbReference type="EMBL" id="CAJOBJ010233178">
    <property type="protein sequence ID" value="CAF5059278.1"/>
    <property type="molecule type" value="Genomic_DNA"/>
</dbReference>
<name>A0A8S3E995_9BILA</name>
<reference evidence="3" key="1">
    <citation type="submission" date="2021-02" db="EMBL/GenBank/DDBJ databases">
        <authorList>
            <person name="Nowell W R."/>
        </authorList>
    </citation>
    <scope>NUCLEOTIDE SEQUENCE</scope>
</reference>
<dbReference type="Proteomes" id="UP000681720">
    <property type="component" value="Unassembled WGS sequence"/>
</dbReference>
<gene>
    <name evidence="2" type="ORF">BYL167_LOCUS51612</name>
    <name evidence="3" type="ORF">GIL414_LOCUS60418</name>
</gene>
<evidence type="ECO:0000313" key="3">
    <source>
        <dbReference type="EMBL" id="CAF5059278.1"/>
    </source>
</evidence>
<comment type="caution">
    <text evidence="3">The sequence shown here is derived from an EMBL/GenBank/DDBJ whole genome shotgun (WGS) entry which is preliminary data.</text>
</comment>